<feature type="transmembrane region" description="Helical" evidence="1">
    <location>
        <begin position="500"/>
        <end position="527"/>
    </location>
</feature>
<reference evidence="2" key="1">
    <citation type="submission" date="2023-03" db="EMBL/GenBank/DDBJ databases">
        <authorList>
            <person name="Julca I."/>
        </authorList>
    </citation>
    <scope>NUCLEOTIDE SEQUENCE</scope>
</reference>
<sequence length="676" mass="75848">MGKKSLSSIAVDVLRRCAQEVDTPVDQLIQQFESEWEPSLGEYSKKLLDYSCSKALKNLFTNLQEKISDGSFSRFTFHMMLAWEMPNSADEESRAAECLGKEKEDQKVYAETTKEQDETPLFYSDIMPLLVDNGPSASEDAFVWLAALAPLAADVVNARFTFEALTASTGNLLHLPAYDRFLKEIDKCVKYLQSQAMPTRVELADDEFILHVEGTASTQRVVRHIGGTNWPGRLTLTNYALYFEPSGVVTYEEALRIDLSKATDLKVKPTATGPWGAPLFDKAIIIESSELQEGVILEFPELTSSTRRDLWLALVKEIILLHEFLLKFNVGSTIEAWEIHASTILGILRLHAAREMLRMSPPIPRNFLVFALCDELPKGDYVLEELGSNLKKLNTGHPCSASTILRSLNVSQIVTHADIKGLNDADEIVQTEKFSSLDSTINQAREEAREIDKAKVTVEELKEEGIGESARVLLALLEPLARVLPWFQHIIRWERPDVNFVIIVLMLTVIYKGLVGKALAVFVIWLAGKIFWMRRKRTVKLYCDKIIISTASDQSTMESIVSAQQGLRTVHEVMQQTNIALLKVWSILTARSPKHTDLVMLVLIGSAIVLALIPLKYLLIVATLYGFLITSKLGKLMVNEQGNRRLKEWWESIPVPAIEFTDEVTKGLAIPVLSTD</sequence>
<dbReference type="EMBL" id="OX459126">
    <property type="protein sequence ID" value="CAI9117317.1"/>
    <property type="molecule type" value="Genomic_DNA"/>
</dbReference>
<protein>
    <submittedName>
        <fullName evidence="2">OLC1v1018689C1</fullName>
    </submittedName>
</protein>
<dbReference type="PANTHER" id="PTHR31860">
    <property type="entry name" value="HEAT-INDUCIBLE TRANSCRIPTION REPRESSOR (DUF639)-RELATED"/>
    <property type="match status" value="1"/>
</dbReference>
<feature type="transmembrane region" description="Helical" evidence="1">
    <location>
        <begin position="598"/>
        <end position="628"/>
    </location>
</feature>
<name>A0AAV1ECK0_OLDCO</name>
<gene>
    <name evidence="2" type="ORF">OLC1_LOCUS23397</name>
</gene>
<accession>A0AAV1ECK0</accession>
<keyword evidence="1" id="KW-1133">Transmembrane helix</keyword>
<evidence type="ECO:0000313" key="2">
    <source>
        <dbReference type="EMBL" id="CAI9117317.1"/>
    </source>
</evidence>
<dbReference type="Proteomes" id="UP001161247">
    <property type="component" value="Chromosome 9"/>
</dbReference>
<dbReference type="InterPro" id="IPR006927">
    <property type="entry name" value="DUF639"/>
</dbReference>
<dbReference type="Pfam" id="PF04842">
    <property type="entry name" value="DUF639"/>
    <property type="match status" value="1"/>
</dbReference>
<dbReference type="AlphaFoldDB" id="A0AAV1ECK0"/>
<keyword evidence="3" id="KW-1185">Reference proteome</keyword>
<evidence type="ECO:0000256" key="1">
    <source>
        <dbReference type="SAM" id="Phobius"/>
    </source>
</evidence>
<keyword evidence="1" id="KW-0812">Transmembrane</keyword>
<organism evidence="2 3">
    <name type="scientific">Oldenlandia corymbosa var. corymbosa</name>
    <dbReference type="NCBI Taxonomy" id="529605"/>
    <lineage>
        <taxon>Eukaryota</taxon>
        <taxon>Viridiplantae</taxon>
        <taxon>Streptophyta</taxon>
        <taxon>Embryophyta</taxon>
        <taxon>Tracheophyta</taxon>
        <taxon>Spermatophyta</taxon>
        <taxon>Magnoliopsida</taxon>
        <taxon>eudicotyledons</taxon>
        <taxon>Gunneridae</taxon>
        <taxon>Pentapetalae</taxon>
        <taxon>asterids</taxon>
        <taxon>lamiids</taxon>
        <taxon>Gentianales</taxon>
        <taxon>Rubiaceae</taxon>
        <taxon>Rubioideae</taxon>
        <taxon>Spermacoceae</taxon>
        <taxon>Hedyotis-Oldenlandia complex</taxon>
        <taxon>Oldenlandia</taxon>
    </lineage>
</organism>
<evidence type="ECO:0000313" key="3">
    <source>
        <dbReference type="Proteomes" id="UP001161247"/>
    </source>
</evidence>
<keyword evidence="1" id="KW-0472">Membrane</keyword>
<dbReference type="PANTHER" id="PTHR31860:SF5">
    <property type="entry name" value="ARGH (DUF639)"/>
    <property type="match status" value="1"/>
</dbReference>
<proteinExistence type="predicted"/>